<keyword evidence="1" id="KW-0378">Hydrolase</keyword>
<protein>
    <recommendedName>
        <fullName evidence="4">Agmatine deiminase</fullName>
    </recommendedName>
</protein>
<name>A0A150GYQ8_GONPE</name>
<evidence type="ECO:0000256" key="1">
    <source>
        <dbReference type="ARBA" id="ARBA00022801"/>
    </source>
</evidence>
<dbReference type="AlphaFoldDB" id="A0A150GYQ8"/>
<evidence type="ECO:0008006" key="4">
    <source>
        <dbReference type="Google" id="ProtNLM"/>
    </source>
</evidence>
<proteinExistence type="predicted"/>
<dbReference type="Pfam" id="PF04371">
    <property type="entry name" value="PAD_porph"/>
    <property type="match status" value="1"/>
</dbReference>
<dbReference type="Proteomes" id="UP000075714">
    <property type="component" value="Unassembled WGS sequence"/>
</dbReference>
<organism evidence="2 3">
    <name type="scientific">Gonium pectorale</name>
    <name type="common">Green alga</name>
    <dbReference type="NCBI Taxonomy" id="33097"/>
    <lineage>
        <taxon>Eukaryota</taxon>
        <taxon>Viridiplantae</taxon>
        <taxon>Chlorophyta</taxon>
        <taxon>core chlorophytes</taxon>
        <taxon>Chlorophyceae</taxon>
        <taxon>CS clade</taxon>
        <taxon>Chlamydomonadales</taxon>
        <taxon>Volvocaceae</taxon>
        <taxon>Gonium</taxon>
    </lineage>
</organism>
<dbReference type="STRING" id="33097.A0A150GYQ8"/>
<dbReference type="SUPFAM" id="SSF55909">
    <property type="entry name" value="Pentein"/>
    <property type="match status" value="1"/>
</dbReference>
<dbReference type="GO" id="GO:0004668">
    <property type="term" value="F:protein-arginine deiminase activity"/>
    <property type="evidence" value="ECO:0007669"/>
    <property type="project" value="InterPro"/>
</dbReference>
<dbReference type="GO" id="GO:0047632">
    <property type="term" value="F:agmatine deiminase activity"/>
    <property type="evidence" value="ECO:0007669"/>
    <property type="project" value="TreeGrafter"/>
</dbReference>
<reference evidence="3" key="1">
    <citation type="journal article" date="2016" name="Nat. Commun.">
        <title>The Gonium pectorale genome demonstrates co-option of cell cycle regulation during the evolution of multicellularity.</title>
        <authorList>
            <person name="Hanschen E.R."/>
            <person name="Marriage T.N."/>
            <person name="Ferris P.J."/>
            <person name="Hamaji T."/>
            <person name="Toyoda A."/>
            <person name="Fujiyama A."/>
            <person name="Neme R."/>
            <person name="Noguchi H."/>
            <person name="Minakuchi Y."/>
            <person name="Suzuki M."/>
            <person name="Kawai-Toyooka H."/>
            <person name="Smith D.R."/>
            <person name="Sparks H."/>
            <person name="Anderson J."/>
            <person name="Bakaric R."/>
            <person name="Luria V."/>
            <person name="Karger A."/>
            <person name="Kirschner M.W."/>
            <person name="Durand P.M."/>
            <person name="Michod R.E."/>
            <person name="Nozaki H."/>
            <person name="Olson B.J."/>
        </authorList>
    </citation>
    <scope>NUCLEOTIDE SEQUENCE [LARGE SCALE GENOMIC DNA]</scope>
    <source>
        <strain evidence="3">NIES-2863</strain>
    </source>
</reference>
<dbReference type="InterPro" id="IPR007466">
    <property type="entry name" value="Peptidyl-Arg-deiminase_porph"/>
</dbReference>
<keyword evidence="3" id="KW-1185">Reference proteome</keyword>
<dbReference type="GO" id="GO:0009446">
    <property type="term" value="P:putrescine biosynthetic process"/>
    <property type="evidence" value="ECO:0007669"/>
    <property type="project" value="InterPro"/>
</dbReference>
<evidence type="ECO:0000313" key="2">
    <source>
        <dbReference type="EMBL" id="KXZ54934.1"/>
    </source>
</evidence>
<dbReference type="OrthoDB" id="544103at2759"/>
<dbReference type="Gene3D" id="3.75.10.10">
    <property type="entry name" value="L-arginine/glycine Amidinotransferase, Chain A"/>
    <property type="match status" value="1"/>
</dbReference>
<accession>A0A150GYQ8</accession>
<dbReference type="EMBL" id="LSYV01000004">
    <property type="protein sequence ID" value="KXZ54934.1"/>
    <property type="molecule type" value="Genomic_DNA"/>
</dbReference>
<sequence length="415" mass="43872">MRARASIPPSWHSASCSSSFSSTASAAPASAAASSPTPAELGFRMPGEYERHAGTWMAFPYNPTFWRDGARPGQAQMAALATAISQFEQVWMLADPQVAEVARSHFRSVSGVEVVEIPTNDIWIRDWGPTCIVRDDPASGRREMAAVRWDYNCYGAPVKMAAGLPVLMSDWSKDRAAGRSLPSRHGLRPFDCALHLEGGSVHSDGQGTLLATEECLLHPSRNPGLSRTQIESQLCAQLGASKVLWLPRGMAGDEEGTNGHVDNVACFAEPGTVLLAWSEHPDDPQTSVAAQNLAALQVPCPEPPVVSSLADVTGLAARAAGTGYAKVFTLEAGMRLPGSYLNHYIVNGGVVVPQFGGAQSRSDASALEVLAAAYPDRKVIGVLTRELLLNGGNIHCLTQQLPAEGPTGLAGRGGV</sequence>
<dbReference type="PANTHER" id="PTHR31377">
    <property type="entry name" value="AGMATINE DEIMINASE-RELATED"/>
    <property type="match status" value="1"/>
</dbReference>
<gene>
    <name evidence="2" type="ORF">GPECTOR_3g104</name>
</gene>
<dbReference type="PANTHER" id="PTHR31377:SF0">
    <property type="entry name" value="AGMATINE DEIMINASE-RELATED"/>
    <property type="match status" value="1"/>
</dbReference>
<evidence type="ECO:0000313" key="3">
    <source>
        <dbReference type="Proteomes" id="UP000075714"/>
    </source>
</evidence>
<comment type="caution">
    <text evidence="2">The sequence shown here is derived from an EMBL/GenBank/DDBJ whole genome shotgun (WGS) entry which is preliminary data.</text>
</comment>